<comment type="caution">
    <text evidence="9">The sequence shown here is derived from an EMBL/GenBank/DDBJ whole genome shotgun (WGS) entry which is preliminary data.</text>
</comment>
<keyword evidence="1 5" id="KW-0699">rRNA-binding</keyword>
<comment type="similarity">
    <text evidence="5">Belongs to the bacterial ribosomal protein bL25 family. CTC subfamily.</text>
</comment>
<dbReference type="AlphaFoldDB" id="A0A1F4NQX9"/>
<dbReference type="Pfam" id="PF01386">
    <property type="entry name" value="Ribosomal_L25p"/>
    <property type="match status" value="1"/>
</dbReference>
<evidence type="ECO:0000259" key="8">
    <source>
        <dbReference type="Pfam" id="PF14693"/>
    </source>
</evidence>
<protein>
    <recommendedName>
        <fullName evidence="5">Large ribosomal subunit protein bL25</fullName>
    </recommendedName>
    <alternativeName>
        <fullName evidence="5">General stress protein CTC</fullName>
    </alternativeName>
</protein>
<evidence type="ECO:0000256" key="2">
    <source>
        <dbReference type="ARBA" id="ARBA00022884"/>
    </source>
</evidence>
<dbReference type="PANTHER" id="PTHR33284:SF1">
    <property type="entry name" value="RIBOSOMAL PROTEIN L25_GLN-TRNA SYNTHETASE, ANTI-CODON-BINDING DOMAIN-CONTAINING PROTEIN"/>
    <property type="match status" value="1"/>
</dbReference>
<dbReference type="PANTHER" id="PTHR33284">
    <property type="entry name" value="RIBOSOMAL PROTEIN L25/GLN-TRNA SYNTHETASE, ANTI-CODON-BINDING DOMAIN-CONTAINING PROTEIN"/>
    <property type="match status" value="1"/>
</dbReference>
<dbReference type="GO" id="GO:0006412">
    <property type="term" value="P:translation"/>
    <property type="evidence" value="ECO:0007669"/>
    <property type="project" value="UniProtKB-UniRule"/>
</dbReference>
<dbReference type="HAMAP" id="MF_01334">
    <property type="entry name" value="Ribosomal_bL25_CTC"/>
    <property type="match status" value="1"/>
</dbReference>
<evidence type="ECO:0000313" key="9">
    <source>
        <dbReference type="EMBL" id="OGB73873.1"/>
    </source>
</evidence>
<keyword evidence="2 5" id="KW-0694">RNA-binding</keyword>
<dbReference type="InterPro" id="IPR020056">
    <property type="entry name" value="Rbsml_bL25/Gln-tRNA_synth_N"/>
</dbReference>
<keyword evidence="4 5" id="KW-0687">Ribonucleoprotein</keyword>
<dbReference type="InterPro" id="IPR011035">
    <property type="entry name" value="Ribosomal_bL25/Gln-tRNA_synth"/>
</dbReference>
<dbReference type="InterPro" id="IPR001021">
    <property type="entry name" value="Ribosomal_bL25_long"/>
</dbReference>
<sequence length="221" mass="23881">MKVATRPADTKPDVLRRQGQVPGVVYGKNNAPVAVLADTADAGKILHQAGSSSLINLNIEGEGERTVLIKDHQFDPRTGALTHLDFYQVRLDEKIKAEVPLVFEGEAPAIETFDGVLLTSKDKLEVECLPKDLPHEFTLDLSVLQKIDDSILVKNVKAPVGVEILDEPEEVIVVVTPQRAEEVEVAPISEEEAVAGVEATAEKVDGEETPGESGSESKKDE</sequence>
<dbReference type="NCBIfam" id="TIGR00731">
    <property type="entry name" value="bL25_bact_ctc"/>
    <property type="match status" value="1"/>
</dbReference>
<feature type="domain" description="Large ribosomal subunit protein bL25 L25" evidence="7">
    <location>
        <begin position="9"/>
        <end position="86"/>
    </location>
</feature>
<dbReference type="GO" id="GO:0008097">
    <property type="term" value="F:5S rRNA binding"/>
    <property type="evidence" value="ECO:0007669"/>
    <property type="project" value="InterPro"/>
</dbReference>
<evidence type="ECO:0000256" key="1">
    <source>
        <dbReference type="ARBA" id="ARBA00022730"/>
    </source>
</evidence>
<dbReference type="InterPro" id="IPR029751">
    <property type="entry name" value="Ribosomal_L25_dom"/>
</dbReference>
<dbReference type="GO" id="GO:0003735">
    <property type="term" value="F:structural constituent of ribosome"/>
    <property type="evidence" value="ECO:0007669"/>
    <property type="project" value="InterPro"/>
</dbReference>
<dbReference type="InterPro" id="IPR037121">
    <property type="entry name" value="Ribosomal_bL25_C"/>
</dbReference>
<feature type="region of interest" description="Disordered" evidence="6">
    <location>
        <begin position="192"/>
        <end position="221"/>
    </location>
</feature>
<evidence type="ECO:0000313" key="10">
    <source>
        <dbReference type="Proteomes" id="UP000178085"/>
    </source>
</evidence>
<dbReference type="GO" id="GO:0022625">
    <property type="term" value="C:cytosolic large ribosomal subunit"/>
    <property type="evidence" value="ECO:0007669"/>
    <property type="project" value="TreeGrafter"/>
</dbReference>
<evidence type="ECO:0000256" key="4">
    <source>
        <dbReference type="ARBA" id="ARBA00023274"/>
    </source>
</evidence>
<keyword evidence="3 5" id="KW-0689">Ribosomal protein</keyword>
<evidence type="ECO:0000256" key="3">
    <source>
        <dbReference type="ARBA" id="ARBA00022980"/>
    </source>
</evidence>
<feature type="domain" description="Large ribosomal subunit protein bL25 beta" evidence="8">
    <location>
        <begin position="94"/>
        <end position="178"/>
    </location>
</feature>
<dbReference type="CDD" id="cd00495">
    <property type="entry name" value="Ribosomal_L25_TL5_CTC"/>
    <property type="match status" value="1"/>
</dbReference>
<reference evidence="9 10" key="1">
    <citation type="journal article" date="2016" name="Nat. Commun.">
        <title>Thousands of microbial genomes shed light on interconnected biogeochemical processes in an aquifer system.</title>
        <authorList>
            <person name="Anantharaman K."/>
            <person name="Brown C.T."/>
            <person name="Hug L.A."/>
            <person name="Sharon I."/>
            <person name="Castelle C.J."/>
            <person name="Probst A.J."/>
            <person name="Thomas B.C."/>
            <person name="Singh A."/>
            <person name="Wilkins M.J."/>
            <person name="Karaoz U."/>
            <person name="Brodie E.L."/>
            <person name="Williams K.H."/>
            <person name="Hubbard S.S."/>
            <person name="Banfield J.F."/>
        </authorList>
    </citation>
    <scope>NUCLEOTIDE SEQUENCE [LARGE SCALE GENOMIC DNA]</scope>
</reference>
<name>A0A1F4NQX9_UNCK3</name>
<dbReference type="EMBL" id="METD01000001">
    <property type="protein sequence ID" value="OGB73873.1"/>
    <property type="molecule type" value="Genomic_DNA"/>
</dbReference>
<comment type="function">
    <text evidence="5">This is one of the proteins that binds to the 5S RNA in the ribosome where it forms part of the central protuberance.</text>
</comment>
<dbReference type="Gene3D" id="2.170.120.20">
    <property type="entry name" value="Ribosomal protein L25, beta domain"/>
    <property type="match status" value="1"/>
</dbReference>
<dbReference type="SUPFAM" id="SSF50715">
    <property type="entry name" value="Ribosomal protein L25-like"/>
    <property type="match status" value="1"/>
</dbReference>
<accession>A0A1F4NQX9</accession>
<evidence type="ECO:0000256" key="6">
    <source>
        <dbReference type="SAM" id="MobiDB-lite"/>
    </source>
</evidence>
<dbReference type="Proteomes" id="UP000178085">
    <property type="component" value="Unassembled WGS sequence"/>
</dbReference>
<dbReference type="Pfam" id="PF14693">
    <property type="entry name" value="Ribosomal_TL5_C"/>
    <property type="match status" value="1"/>
</dbReference>
<comment type="subunit">
    <text evidence="5">Part of the 50S ribosomal subunit; part of the 5S rRNA/L5/L18/L25 subcomplex. Contacts the 5S rRNA. Binds to the 5S rRNA independently of L5 and L18.</text>
</comment>
<evidence type="ECO:0000259" key="7">
    <source>
        <dbReference type="Pfam" id="PF01386"/>
    </source>
</evidence>
<proteinExistence type="inferred from homology"/>
<gene>
    <name evidence="5" type="primary">rplY</name>
    <name evidence="5" type="synonym">ctc</name>
    <name evidence="9" type="ORF">A3K51_01790</name>
</gene>
<dbReference type="InterPro" id="IPR020930">
    <property type="entry name" value="Ribosomal_uL5_bac-type"/>
</dbReference>
<dbReference type="InterPro" id="IPR020057">
    <property type="entry name" value="Ribosomal_bL25_b-dom"/>
</dbReference>
<organism evidence="9 10">
    <name type="scientific">candidate division Kazan bacterium RIFCSPLOWO2_01_FULL_45_19</name>
    <dbReference type="NCBI Taxonomy" id="1798538"/>
    <lineage>
        <taxon>Bacteria</taxon>
        <taxon>Bacteria division Kazan-3B-28</taxon>
    </lineage>
</organism>
<evidence type="ECO:0000256" key="5">
    <source>
        <dbReference type="HAMAP-Rule" id="MF_01334"/>
    </source>
</evidence>
<dbReference type="Gene3D" id="2.40.240.10">
    <property type="entry name" value="Ribosomal Protein L25, Chain P"/>
    <property type="match status" value="1"/>
</dbReference>